<reference evidence="1 2" key="1">
    <citation type="journal article" date="2013" name="Front. Plant Sci.">
        <title>The Reference Genome of the Halophytic Plant Eutrema salsugineum.</title>
        <authorList>
            <person name="Yang R."/>
            <person name="Jarvis D.E."/>
            <person name="Chen H."/>
            <person name="Beilstein M.A."/>
            <person name="Grimwood J."/>
            <person name="Jenkins J."/>
            <person name="Shu S."/>
            <person name="Prochnik S."/>
            <person name="Xin M."/>
            <person name="Ma C."/>
            <person name="Schmutz J."/>
            <person name="Wing R.A."/>
            <person name="Mitchell-Olds T."/>
            <person name="Schumaker K.S."/>
            <person name="Wang X."/>
        </authorList>
    </citation>
    <scope>NUCLEOTIDE SEQUENCE [LARGE SCALE GENOMIC DNA]</scope>
</reference>
<dbReference type="Gramene" id="ESQ33982">
    <property type="protein sequence ID" value="ESQ33982"/>
    <property type="gene ID" value="EUTSA_v10009716mg"/>
</dbReference>
<dbReference type="AlphaFoldDB" id="V4KVG5"/>
<evidence type="ECO:0000313" key="1">
    <source>
        <dbReference type="EMBL" id="ESQ33982.1"/>
    </source>
</evidence>
<proteinExistence type="predicted"/>
<name>V4KVG5_EUTSA</name>
<keyword evidence="2" id="KW-1185">Reference proteome</keyword>
<protein>
    <submittedName>
        <fullName evidence="1">Uncharacterized protein</fullName>
    </submittedName>
</protein>
<accession>V4KVG5</accession>
<evidence type="ECO:0000313" key="2">
    <source>
        <dbReference type="Proteomes" id="UP000030689"/>
    </source>
</evidence>
<dbReference type="KEGG" id="eus:EUTSA_v10009716mg"/>
<dbReference type="EMBL" id="KI517683">
    <property type="protein sequence ID" value="ESQ33982.1"/>
    <property type="molecule type" value="Genomic_DNA"/>
</dbReference>
<sequence length="53" mass="6075">MTLRAALTCGALEFPLEKSEIVFNDIVMETRINPLQMKACNNESKFELLKILF</sequence>
<organism evidence="1 2">
    <name type="scientific">Eutrema salsugineum</name>
    <name type="common">Saltwater cress</name>
    <name type="synonym">Sisymbrium salsugineum</name>
    <dbReference type="NCBI Taxonomy" id="72664"/>
    <lineage>
        <taxon>Eukaryota</taxon>
        <taxon>Viridiplantae</taxon>
        <taxon>Streptophyta</taxon>
        <taxon>Embryophyta</taxon>
        <taxon>Tracheophyta</taxon>
        <taxon>Spermatophyta</taxon>
        <taxon>Magnoliopsida</taxon>
        <taxon>eudicotyledons</taxon>
        <taxon>Gunneridae</taxon>
        <taxon>Pentapetalae</taxon>
        <taxon>rosids</taxon>
        <taxon>malvids</taxon>
        <taxon>Brassicales</taxon>
        <taxon>Brassicaceae</taxon>
        <taxon>Eutremeae</taxon>
        <taxon>Eutrema</taxon>
    </lineage>
</organism>
<gene>
    <name evidence="1" type="ORF">EUTSA_v10009716mg</name>
</gene>
<dbReference type="Proteomes" id="UP000030689">
    <property type="component" value="Unassembled WGS sequence"/>
</dbReference>